<protein>
    <submittedName>
        <fullName evidence="1">Uncharacterized protein</fullName>
    </submittedName>
</protein>
<evidence type="ECO:0000313" key="2">
    <source>
        <dbReference type="Proteomes" id="UP001060085"/>
    </source>
</evidence>
<organism evidence="1 2">
    <name type="scientific">Catharanthus roseus</name>
    <name type="common">Madagascar periwinkle</name>
    <name type="synonym">Vinca rosea</name>
    <dbReference type="NCBI Taxonomy" id="4058"/>
    <lineage>
        <taxon>Eukaryota</taxon>
        <taxon>Viridiplantae</taxon>
        <taxon>Streptophyta</taxon>
        <taxon>Embryophyta</taxon>
        <taxon>Tracheophyta</taxon>
        <taxon>Spermatophyta</taxon>
        <taxon>Magnoliopsida</taxon>
        <taxon>eudicotyledons</taxon>
        <taxon>Gunneridae</taxon>
        <taxon>Pentapetalae</taxon>
        <taxon>asterids</taxon>
        <taxon>lamiids</taxon>
        <taxon>Gentianales</taxon>
        <taxon>Apocynaceae</taxon>
        <taxon>Rauvolfioideae</taxon>
        <taxon>Vinceae</taxon>
        <taxon>Catharanthinae</taxon>
        <taxon>Catharanthus</taxon>
    </lineage>
</organism>
<name>A0ACC0AH00_CATRO</name>
<keyword evidence="2" id="KW-1185">Reference proteome</keyword>
<reference evidence="2" key="1">
    <citation type="journal article" date="2023" name="Nat. Plants">
        <title>Single-cell RNA sequencing provides a high-resolution roadmap for understanding the multicellular compartmentation of specialized metabolism.</title>
        <authorList>
            <person name="Sun S."/>
            <person name="Shen X."/>
            <person name="Li Y."/>
            <person name="Li Y."/>
            <person name="Wang S."/>
            <person name="Li R."/>
            <person name="Zhang H."/>
            <person name="Shen G."/>
            <person name="Guo B."/>
            <person name="Wei J."/>
            <person name="Xu J."/>
            <person name="St-Pierre B."/>
            <person name="Chen S."/>
            <person name="Sun C."/>
        </authorList>
    </citation>
    <scope>NUCLEOTIDE SEQUENCE [LARGE SCALE GENOMIC DNA]</scope>
</reference>
<evidence type="ECO:0000313" key="1">
    <source>
        <dbReference type="EMBL" id="KAI5660011.1"/>
    </source>
</evidence>
<accession>A0ACC0AH00</accession>
<sequence>MASSSVETNELSSVGKNNDVNKASTGNVMMPQQQMQMQSPSSVVDSTATAEVDKTSEQGTFSPDSPLYDPFGPNKDKIIQESVQSPPQLSSLSEHEIISPPGLLAASSSSSNNNTMLGGTESPPEDQVMERTTPNSKYRIPSHVFSRSKSNTPVEWSVASNDSLFSIQMGNMSFTKDPFLWRLDDLAGTPTAAAIDESTPSQSGSHQMFNYSGSFPPPTSSNKAAFDGNSKELVIIGEEVPHGPSETQGDQIQLVNSDDQDRVSSHCSPAAAAEKNDSTPVVDVDTMKKDLSLRENQYQIPEKPTTANPHLARLSGESNNSTKSFAFPILDGVDKGVSISIASSPKLGEGDMMQTHSDQTVTTPTKQQEQPPAHEHDSELNSPTTTQPPQVASNWLSCFSCSCCR</sequence>
<dbReference type="EMBL" id="CM044706">
    <property type="protein sequence ID" value="KAI5660011.1"/>
    <property type="molecule type" value="Genomic_DNA"/>
</dbReference>
<proteinExistence type="predicted"/>
<gene>
    <name evidence="1" type="ORF">M9H77_28804</name>
</gene>
<comment type="caution">
    <text evidence="1">The sequence shown here is derived from an EMBL/GenBank/DDBJ whole genome shotgun (WGS) entry which is preliminary data.</text>
</comment>
<dbReference type="Proteomes" id="UP001060085">
    <property type="component" value="Linkage Group LG06"/>
</dbReference>